<reference evidence="1" key="1">
    <citation type="journal article" date="2022" name="Int. J. Mol. Sci.">
        <title>Draft Genome of Tanacetum Coccineum: Genomic Comparison of Closely Related Tanacetum-Family Plants.</title>
        <authorList>
            <person name="Yamashiro T."/>
            <person name="Shiraishi A."/>
            <person name="Nakayama K."/>
            <person name="Satake H."/>
        </authorList>
    </citation>
    <scope>NUCLEOTIDE SEQUENCE</scope>
</reference>
<name>A0ABQ5GZX8_9ASTR</name>
<feature type="non-terminal residue" evidence="1">
    <location>
        <position position="251"/>
    </location>
</feature>
<dbReference type="EMBL" id="BQNB010018984">
    <property type="protein sequence ID" value="GJT80363.1"/>
    <property type="molecule type" value="Genomic_DNA"/>
</dbReference>
<gene>
    <name evidence="1" type="ORF">Tco_1054705</name>
</gene>
<comment type="caution">
    <text evidence="1">The sequence shown here is derived from an EMBL/GenBank/DDBJ whole genome shotgun (WGS) entry which is preliminary data.</text>
</comment>
<evidence type="ECO:0000313" key="1">
    <source>
        <dbReference type="EMBL" id="GJT80363.1"/>
    </source>
</evidence>
<sequence length="251" mass="27418">MVEVRKAETQKPDMQSVFLGLPFHSSDFLSKDGGNQVQKVEVDGVHIMFTLKQDVGGMKSDVSGSGVSKMQIVYTTTRPNDIKNPYEKMLENDVEFGAPNKRFGGFLNYVLEIDVDEQNDETAAPIEATNVVIPPVSENASIGYGYTRNVSSVEPTVDISVAPGDMSQRLPYVVGELHDVPSSSGGQDTQLLPFSAAVTTRRSKYGGPSKCFPEIVTARQTLKVIIWFYTPLVYANCIVTGIAKPLANFDL</sequence>
<organism evidence="1 2">
    <name type="scientific">Tanacetum coccineum</name>
    <dbReference type="NCBI Taxonomy" id="301880"/>
    <lineage>
        <taxon>Eukaryota</taxon>
        <taxon>Viridiplantae</taxon>
        <taxon>Streptophyta</taxon>
        <taxon>Embryophyta</taxon>
        <taxon>Tracheophyta</taxon>
        <taxon>Spermatophyta</taxon>
        <taxon>Magnoliopsida</taxon>
        <taxon>eudicotyledons</taxon>
        <taxon>Gunneridae</taxon>
        <taxon>Pentapetalae</taxon>
        <taxon>asterids</taxon>
        <taxon>campanulids</taxon>
        <taxon>Asterales</taxon>
        <taxon>Asteraceae</taxon>
        <taxon>Asteroideae</taxon>
        <taxon>Anthemideae</taxon>
        <taxon>Anthemidinae</taxon>
        <taxon>Tanacetum</taxon>
    </lineage>
</organism>
<evidence type="ECO:0000313" key="2">
    <source>
        <dbReference type="Proteomes" id="UP001151760"/>
    </source>
</evidence>
<keyword evidence="2" id="KW-1185">Reference proteome</keyword>
<dbReference type="Proteomes" id="UP001151760">
    <property type="component" value="Unassembled WGS sequence"/>
</dbReference>
<accession>A0ABQ5GZX8</accession>
<protein>
    <submittedName>
        <fullName evidence="1">Uncharacterized protein</fullName>
    </submittedName>
</protein>
<proteinExistence type="predicted"/>
<reference evidence="1" key="2">
    <citation type="submission" date="2022-01" db="EMBL/GenBank/DDBJ databases">
        <authorList>
            <person name="Yamashiro T."/>
            <person name="Shiraishi A."/>
            <person name="Satake H."/>
            <person name="Nakayama K."/>
        </authorList>
    </citation>
    <scope>NUCLEOTIDE SEQUENCE</scope>
</reference>